<accession>A0AAV7KRS0</accession>
<evidence type="ECO:0000313" key="2">
    <source>
        <dbReference type="Proteomes" id="UP001066276"/>
    </source>
</evidence>
<dbReference type="AlphaFoldDB" id="A0AAV7KRS0"/>
<comment type="caution">
    <text evidence="1">The sequence shown here is derived from an EMBL/GenBank/DDBJ whole genome shotgun (WGS) entry which is preliminary data.</text>
</comment>
<dbReference type="Gene3D" id="1.10.287.3160">
    <property type="match status" value="1"/>
</dbReference>
<evidence type="ECO:0000313" key="1">
    <source>
        <dbReference type="EMBL" id="KAJ1080837.1"/>
    </source>
</evidence>
<reference evidence="1" key="1">
    <citation type="journal article" date="2022" name="bioRxiv">
        <title>Sequencing and chromosome-scale assembly of the giantPleurodeles waltlgenome.</title>
        <authorList>
            <person name="Brown T."/>
            <person name="Elewa A."/>
            <person name="Iarovenko S."/>
            <person name="Subramanian E."/>
            <person name="Araus A.J."/>
            <person name="Petzold A."/>
            <person name="Susuki M."/>
            <person name="Suzuki K.-i.T."/>
            <person name="Hayashi T."/>
            <person name="Toyoda A."/>
            <person name="Oliveira C."/>
            <person name="Osipova E."/>
            <person name="Leigh N.D."/>
            <person name="Simon A."/>
            <person name="Yun M.H."/>
        </authorList>
    </citation>
    <scope>NUCLEOTIDE SEQUENCE</scope>
    <source>
        <strain evidence="1">20211129_DDA</strain>
        <tissue evidence="1">Liver</tissue>
    </source>
</reference>
<proteinExistence type="predicted"/>
<dbReference type="EMBL" id="JANPWB010000016">
    <property type="protein sequence ID" value="KAJ1080837.1"/>
    <property type="molecule type" value="Genomic_DNA"/>
</dbReference>
<protein>
    <submittedName>
        <fullName evidence="1">Uncharacterized protein</fullName>
    </submittedName>
</protein>
<sequence>MASSGLAVRKLADGGLLLGCLIPKQCCVLEFVYWAAGRVLCSALCGWGGFGLRKLVLCFRVAVSSQFYVIFCLFCSRVSVPVDVPIYPCIQEVIKWEWRDPDKINLPHFVAKLYPLKDMAKVLPDSMPIDSFVASLVGCTSLAEDAVIQDSVDKKVDVSLRKAYAGTHLALRAGIYGT</sequence>
<gene>
    <name evidence="1" type="ORF">NDU88_001026</name>
</gene>
<name>A0AAV7KRS0_PLEWA</name>
<keyword evidence="2" id="KW-1185">Reference proteome</keyword>
<dbReference type="Proteomes" id="UP001066276">
    <property type="component" value="Chromosome 12"/>
</dbReference>
<organism evidence="1 2">
    <name type="scientific">Pleurodeles waltl</name>
    <name type="common">Iberian ribbed newt</name>
    <dbReference type="NCBI Taxonomy" id="8319"/>
    <lineage>
        <taxon>Eukaryota</taxon>
        <taxon>Metazoa</taxon>
        <taxon>Chordata</taxon>
        <taxon>Craniata</taxon>
        <taxon>Vertebrata</taxon>
        <taxon>Euteleostomi</taxon>
        <taxon>Amphibia</taxon>
        <taxon>Batrachia</taxon>
        <taxon>Caudata</taxon>
        <taxon>Salamandroidea</taxon>
        <taxon>Salamandridae</taxon>
        <taxon>Pleurodelinae</taxon>
        <taxon>Pleurodeles</taxon>
    </lineage>
</organism>